<evidence type="ECO:0000313" key="3">
    <source>
        <dbReference type="Proteomes" id="UP000639643"/>
    </source>
</evidence>
<name>A0A8H6NX31_9PEZI</name>
<proteinExistence type="predicted"/>
<feature type="compositionally biased region" description="Low complexity" evidence="1">
    <location>
        <begin position="40"/>
        <end position="49"/>
    </location>
</feature>
<organism evidence="2 3">
    <name type="scientific">Colletotrichum musicola</name>
    <dbReference type="NCBI Taxonomy" id="2175873"/>
    <lineage>
        <taxon>Eukaryota</taxon>
        <taxon>Fungi</taxon>
        <taxon>Dikarya</taxon>
        <taxon>Ascomycota</taxon>
        <taxon>Pezizomycotina</taxon>
        <taxon>Sordariomycetes</taxon>
        <taxon>Hypocreomycetidae</taxon>
        <taxon>Glomerellales</taxon>
        <taxon>Glomerellaceae</taxon>
        <taxon>Colletotrichum</taxon>
        <taxon>Colletotrichum orchidearum species complex</taxon>
    </lineage>
</organism>
<dbReference type="AlphaFoldDB" id="A0A8H6NX31"/>
<dbReference type="EMBL" id="WIGM01000024">
    <property type="protein sequence ID" value="KAF6844117.1"/>
    <property type="molecule type" value="Genomic_DNA"/>
</dbReference>
<feature type="compositionally biased region" description="Gly residues" evidence="1">
    <location>
        <begin position="115"/>
        <end position="127"/>
    </location>
</feature>
<reference evidence="2" key="1">
    <citation type="journal article" date="2020" name="Phytopathology">
        <title>Genome Sequence Resources of Colletotrichum truncatum, C. plurivorum, C. musicola, and C. sojae: Four Species Pathogenic to Soybean (Glycine max).</title>
        <authorList>
            <person name="Rogerio F."/>
            <person name="Boufleur T.R."/>
            <person name="Ciampi-Guillardi M."/>
            <person name="Sukno S.A."/>
            <person name="Thon M.R."/>
            <person name="Massola Junior N.S."/>
            <person name="Baroncelli R."/>
        </authorList>
    </citation>
    <scope>NUCLEOTIDE SEQUENCE</scope>
    <source>
        <strain evidence="2">LFN0074</strain>
    </source>
</reference>
<keyword evidence="3" id="KW-1185">Reference proteome</keyword>
<accession>A0A8H6NX31</accession>
<comment type="caution">
    <text evidence="2">The sequence shown here is derived from an EMBL/GenBank/DDBJ whole genome shotgun (WGS) entry which is preliminary data.</text>
</comment>
<feature type="region of interest" description="Disordered" evidence="1">
    <location>
        <begin position="29"/>
        <end position="49"/>
    </location>
</feature>
<sequence>MLLTYPTTPYTIGISLAVTPEARHHCVEPTHVAREPQHSPPASASEASKALPSFLDAVKATGLGRVADGRGLPLLRSNRWPSTLASPSAFSLLTLQQGLLPDERSNPEHANGIMGLDGSGGALVGAD</sequence>
<dbReference type="Proteomes" id="UP000639643">
    <property type="component" value="Unassembled WGS sequence"/>
</dbReference>
<protein>
    <submittedName>
        <fullName evidence="2">Uncharacterized protein</fullName>
    </submittedName>
</protein>
<gene>
    <name evidence="2" type="ORF">CMUS01_01433</name>
</gene>
<evidence type="ECO:0000313" key="2">
    <source>
        <dbReference type="EMBL" id="KAF6844117.1"/>
    </source>
</evidence>
<evidence type="ECO:0000256" key="1">
    <source>
        <dbReference type="SAM" id="MobiDB-lite"/>
    </source>
</evidence>
<feature type="region of interest" description="Disordered" evidence="1">
    <location>
        <begin position="101"/>
        <end position="127"/>
    </location>
</feature>